<feature type="chain" id="PRO_5016269001" evidence="1">
    <location>
        <begin position="23"/>
        <end position="681"/>
    </location>
</feature>
<keyword evidence="4" id="KW-1185">Reference proteome</keyword>
<evidence type="ECO:0000259" key="2">
    <source>
        <dbReference type="Pfam" id="PF01979"/>
    </source>
</evidence>
<dbReference type="InterPro" id="IPR011059">
    <property type="entry name" value="Metal-dep_hydrolase_composite"/>
</dbReference>
<dbReference type="Pfam" id="PF01979">
    <property type="entry name" value="Amidohydro_1"/>
    <property type="match status" value="1"/>
</dbReference>
<keyword evidence="1" id="KW-0732">Signal</keyword>
<protein>
    <submittedName>
        <fullName evidence="3">Amidohydrolase</fullName>
    </submittedName>
</protein>
<dbReference type="EMBL" id="QHKM01000002">
    <property type="protein sequence ID" value="RAK68181.1"/>
    <property type="molecule type" value="Genomic_DNA"/>
</dbReference>
<dbReference type="OrthoDB" id="9797498at2"/>
<feature type="domain" description="Amidohydrolase-related" evidence="2">
    <location>
        <begin position="331"/>
        <end position="667"/>
    </location>
</feature>
<dbReference type="Gene3D" id="1.20.58.520">
    <property type="entry name" value="Amidohydrolase"/>
    <property type="match status" value="1"/>
</dbReference>
<keyword evidence="3" id="KW-0378">Hydrolase</keyword>
<dbReference type="InterPro" id="IPR051781">
    <property type="entry name" value="Metallo-dep_Hydrolase"/>
</dbReference>
<dbReference type="AlphaFoldDB" id="A0A328BNZ6"/>
<evidence type="ECO:0000313" key="4">
    <source>
        <dbReference type="Proteomes" id="UP000248553"/>
    </source>
</evidence>
<evidence type="ECO:0000313" key="3">
    <source>
        <dbReference type="EMBL" id="RAK68181.1"/>
    </source>
</evidence>
<dbReference type="PANTHER" id="PTHR43135">
    <property type="entry name" value="ALPHA-D-RIBOSE 1-METHYLPHOSPHONATE 5-TRIPHOSPHATE DIPHOSPHATASE"/>
    <property type="match status" value="1"/>
</dbReference>
<accession>A0A328BNZ6</accession>
<feature type="signal peptide" evidence="1">
    <location>
        <begin position="1"/>
        <end position="22"/>
    </location>
</feature>
<dbReference type="GO" id="GO:0016810">
    <property type="term" value="F:hydrolase activity, acting on carbon-nitrogen (but not peptide) bonds"/>
    <property type="evidence" value="ECO:0007669"/>
    <property type="project" value="InterPro"/>
</dbReference>
<name>A0A328BNZ6_9BACT</name>
<dbReference type="RefSeq" id="WP_111477794.1">
    <property type="nucleotide sequence ID" value="NZ_QHKM01000002.1"/>
</dbReference>
<gene>
    <name evidence="3" type="ORF">DLM85_09085</name>
</gene>
<dbReference type="SUPFAM" id="SSF51338">
    <property type="entry name" value="Composite domain of metallo-dependent hydrolases"/>
    <property type="match status" value="1"/>
</dbReference>
<dbReference type="Gene3D" id="2.30.40.10">
    <property type="entry name" value="Urease, subunit C, domain 1"/>
    <property type="match status" value="1"/>
</dbReference>
<dbReference type="PANTHER" id="PTHR43135:SF3">
    <property type="entry name" value="ALPHA-D-RIBOSE 1-METHYLPHOSPHONATE 5-TRIPHOSPHATE DIPHOSPHATASE"/>
    <property type="match status" value="1"/>
</dbReference>
<reference evidence="4" key="1">
    <citation type="submission" date="2018-05" db="EMBL/GenBank/DDBJ databases">
        <authorList>
            <person name="Nie L."/>
        </authorList>
    </citation>
    <scope>NUCLEOTIDE SEQUENCE [LARGE SCALE GENOMIC DNA]</scope>
    <source>
        <strain evidence="4">NL</strain>
    </source>
</reference>
<dbReference type="Proteomes" id="UP000248553">
    <property type="component" value="Unassembled WGS sequence"/>
</dbReference>
<proteinExistence type="predicted"/>
<comment type="caution">
    <text evidence="3">The sequence shown here is derived from an EMBL/GenBank/DDBJ whole genome shotgun (WGS) entry which is preliminary data.</text>
</comment>
<evidence type="ECO:0000256" key="1">
    <source>
        <dbReference type="SAM" id="SignalP"/>
    </source>
</evidence>
<sequence length="681" mass="73521">MKQTLPLLTALTLSLLAGAARAQVPALPPPADSATFLLHKFEQRIGKETYRLTRSARQLTYDVQFRFVDRGTPVPLRARLTLTPGGEPLGLVAKGNTSRFSTINDSLQVLDGGTRLRVQHAQGQAVTDLKLNPGAAHFPAAGYAPATGQWLLLRYWQQHGRPATLPLLPTGAVRIREDGHDTLSFENRPLVLTRYVLKGLVWGNELLWTDPEGRLACIITNDAEGDKIEMLRQPYAALLPTLIARAATHGMRLFAAEMAAGPVPGSAPGAAKPANPAVLAIVGGTVIDVVRGISLPRATVLVEGGQITRVGPADKVRVPRQARVIPAEGKTIVPGLWDMHAHFQQAEWGPAYLAAGVTTVRDCGNEFSYINAIEQAINSGRGVGPRILKAGIIDGDGKRPLGIVRANSAAEAAQVVQRYKAAGFQQIKLYSSLRPEVVQAICQEAHRQGLSVTGHIPDGMTALQGIAAGMDQINHLPFVAQLFTTRPDRTLVLDDTTATRVIGFLQRHRTVVDPTLGVYELTARSTQDDITAIEPDFQRLPQPLQTLFQSMGTTPERAAQARPILASFGQLTRRLHDAGIPIVAGTDMGFPGSSLARELELYVQAGLTPLQALQCATITPARVMQQAQRTGSIEAGKQADLVILDGNPLQQIRNVRRVRLVIKDGQVYEPARMRKLADFGG</sequence>
<dbReference type="Gene3D" id="3.40.50.10910">
    <property type="entry name" value="Amidohydrolase"/>
    <property type="match status" value="1"/>
</dbReference>
<organism evidence="3 4">
    <name type="scientific">Hymenobacter edaphi</name>
    <dbReference type="NCBI Taxonomy" id="2211146"/>
    <lineage>
        <taxon>Bacteria</taxon>
        <taxon>Pseudomonadati</taxon>
        <taxon>Bacteroidota</taxon>
        <taxon>Cytophagia</taxon>
        <taxon>Cytophagales</taxon>
        <taxon>Hymenobacteraceae</taxon>
        <taxon>Hymenobacter</taxon>
    </lineage>
</organism>
<dbReference type="Gene3D" id="3.30.110.90">
    <property type="entry name" value="Amidohydrolase"/>
    <property type="match status" value="1"/>
</dbReference>
<dbReference type="SUPFAM" id="SSF51556">
    <property type="entry name" value="Metallo-dependent hydrolases"/>
    <property type="match status" value="1"/>
</dbReference>
<dbReference type="InterPro" id="IPR032466">
    <property type="entry name" value="Metal_Hydrolase"/>
</dbReference>
<dbReference type="InterPro" id="IPR006680">
    <property type="entry name" value="Amidohydro-rel"/>
</dbReference>